<sequence length="118" mass="14075">MCCAFRRIYLNNYREKFIKSPQLLVKPYQPKGAHGAPCMENTFTDGFTTATNIITFNPQCVINFCVYDHRDISRDQMRDLERLFVKTRFVYCVCTREKVFFDKETSRILNRDDPDYHP</sequence>
<reference evidence="1" key="2">
    <citation type="submission" date="2018-07" db="EMBL/GenBank/DDBJ databases">
        <authorList>
            <person name="Mckenzie S.K."/>
            <person name="Kronauer D.J.C."/>
        </authorList>
    </citation>
    <scope>NUCLEOTIDE SEQUENCE</scope>
    <source>
        <strain evidence="1">Clonal line C1</strain>
    </source>
</reference>
<dbReference type="AlphaFoldDB" id="A0A3L8DLB2"/>
<dbReference type="EMBL" id="QOIP01000006">
    <property type="protein sequence ID" value="RLU21106.1"/>
    <property type="molecule type" value="Genomic_DNA"/>
</dbReference>
<gene>
    <name evidence="1" type="ORF">DMN91_005479</name>
</gene>
<comment type="caution">
    <text evidence="1">The sequence shown here is derived from an EMBL/GenBank/DDBJ whole genome shotgun (WGS) entry which is preliminary data.</text>
</comment>
<evidence type="ECO:0000313" key="1">
    <source>
        <dbReference type="EMBL" id="RLU21106.1"/>
    </source>
</evidence>
<name>A0A3L8DLB2_OOCBI</name>
<dbReference type="Proteomes" id="UP000279307">
    <property type="component" value="Chromosome 6"/>
</dbReference>
<proteinExistence type="predicted"/>
<reference evidence="1" key="1">
    <citation type="journal article" date="2018" name="Genome Res.">
        <title>The genomic architecture and molecular evolution of ant odorant receptors.</title>
        <authorList>
            <person name="McKenzie S.K."/>
            <person name="Kronauer D.J.C."/>
        </authorList>
    </citation>
    <scope>NUCLEOTIDE SEQUENCE [LARGE SCALE GENOMIC DNA]</scope>
    <source>
        <strain evidence="1">Clonal line C1</strain>
    </source>
</reference>
<accession>A0A3L8DLB2</accession>
<protein>
    <submittedName>
        <fullName evidence="1">Uncharacterized protein</fullName>
    </submittedName>
</protein>
<organism evidence="1">
    <name type="scientific">Ooceraea biroi</name>
    <name type="common">Clonal raider ant</name>
    <name type="synonym">Cerapachys biroi</name>
    <dbReference type="NCBI Taxonomy" id="2015173"/>
    <lineage>
        <taxon>Eukaryota</taxon>
        <taxon>Metazoa</taxon>
        <taxon>Ecdysozoa</taxon>
        <taxon>Arthropoda</taxon>
        <taxon>Hexapoda</taxon>
        <taxon>Insecta</taxon>
        <taxon>Pterygota</taxon>
        <taxon>Neoptera</taxon>
        <taxon>Endopterygota</taxon>
        <taxon>Hymenoptera</taxon>
        <taxon>Apocrita</taxon>
        <taxon>Aculeata</taxon>
        <taxon>Formicoidea</taxon>
        <taxon>Formicidae</taxon>
        <taxon>Dorylinae</taxon>
        <taxon>Ooceraea</taxon>
    </lineage>
</organism>